<dbReference type="InterPro" id="IPR017200">
    <property type="entry name" value="PqqE-like"/>
</dbReference>
<accession>A0A0F9NG89</accession>
<evidence type="ECO:0000256" key="2">
    <source>
        <dbReference type="ARBA" id="ARBA00022485"/>
    </source>
</evidence>
<evidence type="ECO:0000256" key="5">
    <source>
        <dbReference type="ARBA" id="ARBA00023004"/>
    </source>
</evidence>
<dbReference type="GO" id="GO:0003824">
    <property type="term" value="F:catalytic activity"/>
    <property type="evidence" value="ECO:0007669"/>
    <property type="project" value="InterPro"/>
</dbReference>
<evidence type="ECO:0000259" key="7">
    <source>
        <dbReference type="PROSITE" id="PS51918"/>
    </source>
</evidence>
<dbReference type="SUPFAM" id="SSF102114">
    <property type="entry name" value="Radical SAM enzymes"/>
    <property type="match status" value="1"/>
</dbReference>
<protein>
    <recommendedName>
        <fullName evidence="7">Radical SAM core domain-containing protein</fullName>
    </recommendedName>
</protein>
<keyword evidence="2" id="KW-0004">4Fe-4S</keyword>
<organism evidence="8">
    <name type="scientific">marine sediment metagenome</name>
    <dbReference type="NCBI Taxonomy" id="412755"/>
    <lineage>
        <taxon>unclassified sequences</taxon>
        <taxon>metagenomes</taxon>
        <taxon>ecological metagenomes</taxon>
    </lineage>
</organism>
<dbReference type="InterPro" id="IPR013785">
    <property type="entry name" value="Aldolase_TIM"/>
</dbReference>
<dbReference type="Pfam" id="PF13186">
    <property type="entry name" value="SPASM"/>
    <property type="match status" value="1"/>
</dbReference>
<proteinExistence type="predicted"/>
<keyword evidence="3" id="KW-0949">S-adenosyl-L-methionine</keyword>
<dbReference type="PIRSF" id="PIRSF037420">
    <property type="entry name" value="PQQ_syn_pqqE"/>
    <property type="match status" value="1"/>
</dbReference>
<dbReference type="InterPro" id="IPR058240">
    <property type="entry name" value="rSAM_sf"/>
</dbReference>
<reference evidence="8" key="1">
    <citation type="journal article" date="2015" name="Nature">
        <title>Complex archaea that bridge the gap between prokaryotes and eukaryotes.</title>
        <authorList>
            <person name="Spang A."/>
            <person name="Saw J.H."/>
            <person name="Jorgensen S.L."/>
            <person name="Zaremba-Niedzwiedzka K."/>
            <person name="Martijn J."/>
            <person name="Lind A.E."/>
            <person name="van Eijk R."/>
            <person name="Schleper C."/>
            <person name="Guy L."/>
            <person name="Ettema T.J."/>
        </authorList>
    </citation>
    <scope>NUCLEOTIDE SEQUENCE</scope>
</reference>
<dbReference type="InterPro" id="IPR007197">
    <property type="entry name" value="rSAM"/>
</dbReference>
<feature type="domain" description="Radical SAM core" evidence="7">
    <location>
        <begin position="2"/>
        <end position="233"/>
    </location>
</feature>
<keyword evidence="4" id="KW-0479">Metal-binding</keyword>
<dbReference type="NCBIfam" id="TIGR04085">
    <property type="entry name" value="rSAM_more_4Fe4S"/>
    <property type="match status" value="1"/>
</dbReference>
<gene>
    <name evidence="8" type="ORF">LCGC14_1265740</name>
</gene>
<evidence type="ECO:0000256" key="4">
    <source>
        <dbReference type="ARBA" id="ARBA00022723"/>
    </source>
</evidence>
<dbReference type="PROSITE" id="PS51918">
    <property type="entry name" value="RADICAL_SAM"/>
    <property type="match status" value="1"/>
</dbReference>
<evidence type="ECO:0000256" key="6">
    <source>
        <dbReference type="ARBA" id="ARBA00023014"/>
    </source>
</evidence>
<dbReference type="SFLD" id="SFLDG01067">
    <property type="entry name" value="SPASM/twitch_domain_containing"/>
    <property type="match status" value="1"/>
</dbReference>
<dbReference type="PANTHER" id="PTHR11228:SF7">
    <property type="entry name" value="PQQA PEPTIDE CYCLASE"/>
    <property type="match status" value="1"/>
</dbReference>
<dbReference type="SFLD" id="SFLDS00029">
    <property type="entry name" value="Radical_SAM"/>
    <property type="match status" value="1"/>
</dbReference>
<dbReference type="AlphaFoldDB" id="A0A0F9NG89"/>
<sequence length="399" mass="45578">MKYKMEELSVEITYKCPMNCLHCSSRAEIGNETMIPTEKILEMIGRCKMYCGTTDVSLSGGEPFEHPDFWKILKHIKAQGLKSIVYSCGIEKDDWFKDDEYNYISFSDKRIKKLQKLCDVLIISLHGTPTTHNEIMNIGHMAFGCATNTIRKAVAANIRVGIHFVPTKINYKDMKIIYGLCMVLGITKMSILRYVPQGRGLETSEEHGEINLDKEEFLEMQKDMKHLKRISQNSMPIFRVGIPADFTFLLDFYEDGILNAKKERACTGGKVKILVKADGKVQVCPAWKELDHLSAGDIYKEDIVKIWKKGRTYCKFREFTYKDLEEPCKSCIFVKSCLGGCGAQRILNSTMNIDGLKTAPDPLCFYGEIESTRGNFLKEKVKWTSKWHLIKGGKNYESI</sequence>
<dbReference type="InterPro" id="IPR050377">
    <property type="entry name" value="Radical_SAM_PqqE_MftC-like"/>
</dbReference>
<comment type="caution">
    <text evidence="8">The sequence shown here is derived from an EMBL/GenBank/DDBJ whole genome shotgun (WGS) entry which is preliminary data.</text>
</comment>
<dbReference type="Pfam" id="PF04055">
    <property type="entry name" value="Radical_SAM"/>
    <property type="match status" value="1"/>
</dbReference>
<dbReference type="EMBL" id="LAZR01007058">
    <property type="protein sequence ID" value="KKM87745.1"/>
    <property type="molecule type" value="Genomic_DNA"/>
</dbReference>
<comment type="cofactor">
    <cofactor evidence="1">
        <name>[4Fe-4S] cluster</name>
        <dbReference type="ChEBI" id="CHEBI:49883"/>
    </cofactor>
</comment>
<evidence type="ECO:0000313" key="8">
    <source>
        <dbReference type="EMBL" id="KKM87745.1"/>
    </source>
</evidence>
<evidence type="ECO:0000256" key="3">
    <source>
        <dbReference type="ARBA" id="ARBA00022691"/>
    </source>
</evidence>
<dbReference type="Gene3D" id="3.20.20.70">
    <property type="entry name" value="Aldolase class I"/>
    <property type="match status" value="1"/>
</dbReference>
<dbReference type="GO" id="GO:0051539">
    <property type="term" value="F:4 iron, 4 sulfur cluster binding"/>
    <property type="evidence" value="ECO:0007669"/>
    <property type="project" value="UniProtKB-KW"/>
</dbReference>
<dbReference type="PANTHER" id="PTHR11228">
    <property type="entry name" value="RADICAL SAM DOMAIN PROTEIN"/>
    <property type="match status" value="1"/>
</dbReference>
<evidence type="ECO:0000256" key="1">
    <source>
        <dbReference type="ARBA" id="ARBA00001966"/>
    </source>
</evidence>
<name>A0A0F9NG89_9ZZZZ</name>
<keyword evidence="6" id="KW-0411">Iron-sulfur</keyword>
<keyword evidence="5" id="KW-0408">Iron</keyword>
<dbReference type="InterPro" id="IPR023885">
    <property type="entry name" value="4Fe4S-binding_SPASM_dom"/>
</dbReference>
<dbReference type="CDD" id="cd01335">
    <property type="entry name" value="Radical_SAM"/>
    <property type="match status" value="1"/>
</dbReference>
<dbReference type="GO" id="GO:0046872">
    <property type="term" value="F:metal ion binding"/>
    <property type="evidence" value="ECO:0007669"/>
    <property type="project" value="UniProtKB-KW"/>
</dbReference>